<protein>
    <submittedName>
        <fullName evidence="1">Uncharacterized protein</fullName>
    </submittedName>
</protein>
<dbReference type="RefSeq" id="WP_256610831.1">
    <property type="nucleotide sequence ID" value="NZ_JANIBM010000010.1"/>
</dbReference>
<accession>A0ABT1UJE7</accession>
<dbReference type="Proteomes" id="UP001524569">
    <property type="component" value="Unassembled WGS sequence"/>
</dbReference>
<reference evidence="1 2" key="1">
    <citation type="submission" date="2022-07" db="EMBL/GenBank/DDBJ databases">
        <title>Methylomonas rivi sp. nov., Methylomonas rosea sp. nov., Methylomonas aureus sp. nov. and Methylomonas subterranea sp. nov., four novel methanotrophs isolated from a freshwater creek and the deep terrestrial subsurface.</title>
        <authorList>
            <person name="Abin C."/>
            <person name="Sankaranarayanan K."/>
            <person name="Garner C."/>
            <person name="Sindelar R."/>
            <person name="Kotary K."/>
            <person name="Garner R."/>
            <person name="Barclay S."/>
            <person name="Lawson P."/>
            <person name="Krumholz L."/>
        </authorList>
    </citation>
    <scope>NUCLEOTIDE SEQUENCE [LARGE SCALE GENOMIC DNA]</scope>
    <source>
        <strain evidence="1 2">SURF-1</strain>
    </source>
</reference>
<gene>
    <name evidence="1" type="ORF">NP603_10485</name>
</gene>
<evidence type="ECO:0000313" key="2">
    <source>
        <dbReference type="Proteomes" id="UP001524569"/>
    </source>
</evidence>
<evidence type="ECO:0000313" key="1">
    <source>
        <dbReference type="EMBL" id="MCQ8181536.1"/>
    </source>
</evidence>
<sequence length="148" mass="16500">MDQSIISGLSAVLGSLVGGVSSIATARFTQKAQSKRESINAEIRRRELVYTEFIDECSKLAMDAFDRTLEHPETLMNAYALLNRIRLTSSDSVVDAADQTIKRIVEQYFRPKLSIEELPKMAASGLADPLKDFSFGARQELLRLSRDS</sequence>
<dbReference type="EMBL" id="JANIBM010000010">
    <property type="protein sequence ID" value="MCQ8181536.1"/>
    <property type="molecule type" value="Genomic_DNA"/>
</dbReference>
<name>A0ABT1UJE7_9GAMM</name>
<organism evidence="1 2">
    <name type="scientific">Methylomonas aurea</name>
    <dbReference type="NCBI Taxonomy" id="2952224"/>
    <lineage>
        <taxon>Bacteria</taxon>
        <taxon>Pseudomonadati</taxon>
        <taxon>Pseudomonadota</taxon>
        <taxon>Gammaproteobacteria</taxon>
        <taxon>Methylococcales</taxon>
        <taxon>Methylococcaceae</taxon>
        <taxon>Methylomonas</taxon>
    </lineage>
</organism>
<proteinExistence type="predicted"/>
<comment type="caution">
    <text evidence="1">The sequence shown here is derived from an EMBL/GenBank/DDBJ whole genome shotgun (WGS) entry which is preliminary data.</text>
</comment>
<keyword evidence="2" id="KW-1185">Reference proteome</keyword>